<feature type="site" description="Interaction with DNA" evidence="10">
    <location>
        <position position="297"/>
    </location>
</feature>
<dbReference type="GO" id="GO:0005694">
    <property type="term" value="C:chromosome"/>
    <property type="evidence" value="ECO:0007669"/>
    <property type="project" value="InterPro"/>
</dbReference>
<name>A0A660S8X8_UNCT6</name>
<dbReference type="CDD" id="cd00186">
    <property type="entry name" value="TOP1Ac"/>
    <property type="match status" value="1"/>
</dbReference>
<dbReference type="InterPro" id="IPR005733">
    <property type="entry name" value="TopoI_bac-type"/>
</dbReference>
<comment type="function">
    <text evidence="10">Releases the supercoiling and torsional tension of DNA, which is introduced during the DNA replication and transcription, by transiently cleaving and rejoining one strand of the DNA duplex. Introduces a single-strand break via transesterification at a target site in duplex DNA. The scissile phosphodiester is attacked by the catalytic tyrosine of the enzyme, resulting in the formation of a DNA-(5'-phosphotyrosyl)-enzyme intermediate and the expulsion of a 3'-OH DNA strand. The free DNA strand then undergoes passage around the unbroken strand, thus removing DNA supercoils. Finally, in the religation step, the DNA 3'-OH attacks the covalent intermediate to expel the active-site tyrosine and restore the DNA phosphodiester backbone.</text>
</comment>
<feature type="coiled-coil region" evidence="11">
    <location>
        <begin position="536"/>
        <end position="570"/>
    </location>
</feature>
<dbReference type="PROSITE" id="PS52039">
    <property type="entry name" value="TOPO_IA_2"/>
    <property type="match status" value="1"/>
</dbReference>
<comment type="similarity">
    <text evidence="2 10">Belongs to the type IA topoisomerase family.</text>
</comment>
<feature type="domain" description="Topo IA-type catalytic" evidence="13">
    <location>
        <begin position="126"/>
        <end position="550"/>
    </location>
</feature>
<evidence type="ECO:0000256" key="8">
    <source>
        <dbReference type="ARBA" id="ARBA00023125"/>
    </source>
</evidence>
<evidence type="ECO:0000256" key="2">
    <source>
        <dbReference type="ARBA" id="ARBA00009446"/>
    </source>
</evidence>
<dbReference type="InterPro" id="IPR003601">
    <property type="entry name" value="Topo_IA_2"/>
</dbReference>
<dbReference type="Gene3D" id="1.10.290.10">
    <property type="entry name" value="Topoisomerase I, domain 4"/>
    <property type="match status" value="1"/>
</dbReference>
<comment type="caution">
    <text evidence="14">The sequence shown here is derived from an EMBL/GenBank/DDBJ whole genome shotgun (WGS) entry which is preliminary data.</text>
</comment>
<evidence type="ECO:0000256" key="5">
    <source>
        <dbReference type="ARBA" id="ARBA00022833"/>
    </source>
</evidence>
<dbReference type="InterPro" id="IPR013497">
    <property type="entry name" value="Topo_IA_cen"/>
</dbReference>
<dbReference type="Gene3D" id="3.40.50.140">
    <property type="match status" value="1"/>
</dbReference>
<evidence type="ECO:0000256" key="1">
    <source>
        <dbReference type="ARBA" id="ARBA00000213"/>
    </source>
</evidence>
<dbReference type="Pfam" id="PF01751">
    <property type="entry name" value="Toprim"/>
    <property type="match status" value="1"/>
</dbReference>
<dbReference type="EC" id="5.6.2.1" evidence="10"/>
<keyword evidence="3" id="KW-0479">Metal-binding</keyword>
<evidence type="ECO:0000259" key="12">
    <source>
        <dbReference type="PROSITE" id="PS50880"/>
    </source>
</evidence>
<feature type="site" description="Interaction with DNA" evidence="10">
    <location>
        <position position="32"/>
    </location>
</feature>
<dbReference type="EMBL" id="QNBC01000040">
    <property type="protein sequence ID" value="RKX66527.1"/>
    <property type="molecule type" value="Genomic_DNA"/>
</dbReference>
<gene>
    <name evidence="10" type="primary">topA</name>
    <name evidence="14" type="ORF">DRP44_03915</name>
</gene>
<proteinExistence type="inferred from homology"/>
<dbReference type="InterPro" id="IPR013826">
    <property type="entry name" value="Topo_IA_cen_sub3"/>
</dbReference>
<dbReference type="InterPro" id="IPR034149">
    <property type="entry name" value="TOPRIM_TopoI"/>
</dbReference>
<dbReference type="PROSITE" id="PS50880">
    <property type="entry name" value="TOPRIM"/>
    <property type="match status" value="1"/>
</dbReference>
<sequence>MASLIIVESPTKAKTIQKYFKKGYKVISSVGHIIDLPKSKLGIDIESNFTPHYITIKGKGKVIKNIKDQSRIADEVFIATDPDREGEAIAYFIKTVVENENVKRALFYEITKEACEKSLKESGDIDYNKVEAQKARRVLDRLVGYLISPYLWKLIKSGLSAGRVQTVALRLICEREDKIRNFKEEEYWTVKVLFKKDSSDFTCDLVKIDGKKPEISSEKQANDVKNDILKSAFHVTKYQKSKRKQQPPPPYITSSLQIEASRKLNFSAKKTMMVAQQLFEGIDLGKKGTTGLITYMRTDSTRISEKARESAKQFIASTYGEEYTQEKAIRRKTKKFAQEAHEAIRPTNVRLMPQNIKQHLSNDQYKLYNLIFTRFIASQMAPAIFDETKIELEDGKYTLKGKTSVLIFDGFSKIYPIDTKDKGHIPSIDKGENIKPKDVETVQHFTQPPARYTEGTLVKELEAKGIGRPSTYASIISRLLDKKYVIEKSKTMFPTELGEIVEKTLVKLFPDIFHVQFTSKMEMELDEIEEGKKKYLDLMREFYAKLSERMKNVEENRANIKKEIQEETDKKCPKCGAPLVIKWGRFGKFLACSNYPDCKYTEPLEKKKPKEKKPVGRDCPKCGAPLVYVHGKYGDFIACSNYPKCKYTESITTGIKCPEKGCDGEIVQKRSKRGRIFYGCSNYPKCKFSTWYKPVERKCPKCGNYYMEEHKNKDGSVTFVCPKCGYEENE</sequence>
<evidence type="ECO:0000256" key="9">
    <source>
        <dbReference type="ARBA" id="ARBA00023235"/>
    </source>
</evidence>
<accession>A0A660S8X8</accession>
<evidence type="ECO:0000256" key="7">
    <source>
        <dbReference type="ARBA" id="ARBA00023029"/>
    </source>
</evidence>
<reference evidence="14 15" key="1">
    <citation type="submission" date="2018-06" db="EMBL/GenBank/DDBJ databases">
        <title>Extensive metabolic versatility and redundancy in microbially diverse, dynamic hydrothermal sediments.</title>
        <authorList>
            <person name="Dombrowski N."/>
            <person name="Teske A."/>
            <person name="Baker B.J."/>
        </authorList>
    </citation>
    <scope>NUCLEOTIDE SEQUENCE [LARGE SCALE GENOMIC DNA]</scope>
    <source>
        <strain evidence="14">B35_G9</strain>
    </source>
</reference>
<evidence type="ECO:0000259" key="13">
    <source>
        <dbReference type="PROSITE" id="PS52039"/>
    </source>
</evidence>
<comment type="catalytic activity">
    <reaction evidence="1 10">
        <text>ATP-independent breakage of single-stranded DNA, followed by passage and rejoining.</text>
        <dbReference type="EC" id="5.6.2.1"/>
    </reaction>
</comment>
<dbReference type="SUPFAM" id="SSF57783">
    <property type="entry name" value="Zinc beta-ribbon"/>
    <property type="match status" value="2"/>
</dbReference>
<evidence type="ECO:0000256" key="6">
    <source>
        <dbReference type="ARBA" id="ARBA00022842"/>
    </source>
</evidence>
<dbReference type="GO" id="GO:0003917">
    <property type="term" value="F:DNA topoisomerase type I (single strand cut, ATP-independent) activity"/>
    <property type="evidence" value="ECO:0007669"/>
    <property type="project" value="UniProtKB-UniRule"/>
</dbReference>
<dbReference type="InterPro" id="IPR023405">
    <property type="entry name" value="Topo_IA_core_domain"/>
</dbReference>
<dbReference type="InterPro" id="IPR028612">
    <property type="entry name" value="Topoisom_1_IA"/>
</dbReference>
<dbReference type="SUPFAM" id="SSF56712">
    <property type="entry name" value="Prokaryotic type I DNA topoisomerase"/>
    <property type="match status" value="1"/>
</dbReference>
<keyword evidence="9 10" id="KW-0413">Isomerase</keyword>
<dbReference type="Gene3D" id="2.70.20.10">
    <property type="entry name" value="Topoisomerase I, domain 3"/>
    <property type="match status" value="1"/>
</dbReference>
<feature type="site" description="Interaction with DNA" evidence="10">
    <location>
        <position position="152"/>
    </location>
</feature>
<dbReference type="Gene3D" id="3.30.65.10">
    <property type="entry name" value="Bacterial Topoisomerase I, domain 1"/>
    <property type="match status" value="3"/>
</dbReference>
<organism evidence="14 15">
    <name type="scientific">candidate division TA06 bacterium</name>
    <dbReference type="NCBI Taxonomy" id="2250710"/>
    <lineage>
        <taxon>Bacteria</taxon>
        <taxon>Bacteria division TA06</taxon>
    </lineage>
</organism>
<dbReference type="GO" id="GO:0006265">
    <property type="term" value="P:DNA topological change"/>
    <property type="evidence" value="ECO:0007669"/>
    <property type="project" value="UniProtKB-UniRule"/>
</dbReference>
<dbReference type="HAMAP" id="MF_00952">
    <property type="entry name" value="Topoisom_1_prok"/>
    <property type="match status" value="1"/>
</dbReference>
<comment type="caution">
    <text evidence="10">Lacks conserved residue(s) required for the propagation of feature annotation.</text>
</comment>
<feature type="site" description="Interaction with DNA" evidence="10">
    <location>
        <position position="136"/>
    </location>
</feature>
<dbReference type="GO" id="GO:0008270">
    <property type="term" value="F:zinc ion binding"/>
    <property type="evidence" value="ECO:0007669"/>
    <property type="project" value="UniProtKB-KW"/>
</dbReference>
<dbReference type="Pfam" id="PF01131">
    <property type="entry name" value="Topoisom_bac"/>
    <property type="match status" value="1"/>
</dbReference>
<evidence type="ECO:0000256" key="10">
    <source>
        <dbReference type="HAMAP-Rule" id="MF_00952"/>
    </source>
</evidence>
<feature type="site" description="Interaction with DNA" evidence="10">
    <location>
        <position position="140"/>
    </location>
</feature>
<dbReference type="InterPro" id="IPR000380">
    <property type="entry name" value="Topo_IA"/>
</dbReference>
<comment type="subunit">
    <text evidence="10">Monomer.</text>
</comment>
<keyword evidence="4" id="KW-0863">Zinc-finger</keyword>
<feature type="site" description="Interaction with DNA" evidence="10">
    <location>
        <position position="137"/>
    </location>
</feature>
<feature type="site" description="Interaction with DNA" evidence="10">
    <location>
        <position position="145"/>
    </location>
</feature>
<evidence type="ECO:0000256" key="3">
    <source>
        <dbReference type="ARBA" id="ARBA00022723"/>
    </source>
</evidence>
<dbReference type="CDD" id="cd03363">
    <property type="entry name" value="TOPRIM_TopoIA_TopoI"/>
    <property type="match status" value="1"/>
</dbReference>
<dbReference type="Pfam" id="PF01396">
    <property type="entry name" value="Zn_ribbon_Top1"/>
    <property type="match status" value="3"/>
</dbReference>
<dbReference type="SMART" id="SM00436">
    <property type="entry name" value="TOP1Bc"/>
    <property type="match status" value="1"/>
</dbReference>
<dbReference type="InterPro" id="IPR003602">
    <property type="entry name" value="Topo_IA_DNA-bd_dom"/>
</dbReference>
<dbReference type="PRINTS" id="PR00417">
    <property type="entry name" value="PRTPISMRASEI"/>
</dbReference>
<evidence type="ECO:0000256" key="11">
    <source>
        <dbReference type="SAM" id="Coils"/>
    </source>
</evidence>
<dbReference type="InterPro" id="IPR013824">
    <property type="entry name" value="Topo_IA_cen_sub1"/>
</dbReference>
<dbReference type="InterPro" id="IPR006171">
    <property type="entry name" value="TOPRIM_dom"/>
</dbReference>
<protein>
    <recommendedName>
        <fullName evidence="10">DNA topoisomerase 1</fullName>
        <ecNumber evidence="10">5.6.2.1</ecNumber>
    </recommendedName>
    <alternativeName>
        <fullName evidence="10">DNA topoisomerase I</fullName>
    </alternativeName>
</protein>
<dbReference type="SMART" id="SM00493">
    <property type="entry name" value="TOPRIM"/>
    <property type="match status" value="1"/>
</dbReference>
<feature type="domain" description="Toprim" evidence="12">
    <location>
        <begin position="2"/>
        <end position="110"/>
    </location>
</feature>
<dbReference type="GO" id="GO:0003677">
    <property type="term" value="F:DNA binding"/>
    <property type="evidence" value="ECO:0007669"/>
    <property type="project" value="UniProtKB-KW"/>
</dbReference>
<evidence type="ECO:0000256" key="4">
    <source>
        <dbReference type="ARBA" id="ARBA00022771"/>
    </source>
</evidence>
<evidence type="ECO:0000313" key="14">
    <source>
        <dbReference type="EMBL" id="RKX66527.1"/>
    </source>
</evidence>
<dbReference type="PANTHER" id="PTHR42785">
    <property type="entry name" value="DNA TOPOISOMERASE, TYPE IA, CORE"/>
    <property type="match status" value="1"/>
</dbReference>
<evidence type="ECO:0000313" key="15">
    <source>
        <dbReference type="Proteomes" id="UP000282321"/>
    </source>
</evidence>
<dbReference type="PANTHER" id="PTHR42785:SF1">
    <property type="entry name" value="DNA TOPOISOMERASE"/>
    <property type="match status" value="1"/>
</dbReference>
<dbReference type="Proteomes" id="UP000282321">
    <property type="component" value="Unassembled WGS sequence"/>
</dbReference>
<dbReference type="InterPro" id="IPR013498">
    <property type="entry name" value="Topo_IA_Znf"/>
</dbReference>
<keyword evidence="7 10" id="KW-0799">Topoisomerase</keyword>
<keyword evidence="11" id="KW-0175">Coiled coil</keyword>
<dbReference type="AlphaFoldDB" id="A0A660S8X8"/>
<dbReference type="Gene3D" id="1.10.460.10">
    <property type="entry name" value="Topoisomerase I, domain 2"/>
    <property type="match status" value="1"/>
</dbReference>
<feature type="active site" description="O-(5'-phospho-DNA)-tyrosine intermediate" evidence="10">
    <location>
        <position position="295"/>
    </location>
</feature>
<dbReference type="SMART" id="SM00437">
    <property type="entry name" value="TOP1Ac"/>
    <property type="match status" value="1"/>
</dbReference>
<keyword evidence="6" id="KW-0460">Magnesium</keyword>
<feature type="region of interest" description="Interaction with DNA" evidence="10">
    <location>
        <begin position="160"/>
        <end position="165"/>
    </location>
</feature>
<dbReference type="InterPro" id="IPR013825">
    <property type="entry name" value="Topo_IA_cen_sub2"/>
</dbReference>
<keyword evidence="8 10" id="KW-0238">DNA-binding</keyword>
<keyword evidence="5" id="KW-0862">Zinc</keyword>
<dbReference type="NCBIfam" id="TIGR01051">
    <property type="entry name" value="topA_bact"/>
    <property type="match status" value="1"/>
</dbReference>